<evidence type="ECO:0000313" key="1">
    <source>
        <dbReference type="EMBL" id="RLV60910.1"/>
    </source>
</evidence>
<dbReference type="RefSeq" id="WP_121837814.1">
    <property type="nucleotide sequence ID" value="NZ_ML014759.1"/>
</dbReference>
<organism evidence="1 2">
    <name type="scientific">Parashewanella curva</name>
    <dbReference type="NCBI Taxonomy" id="2338552"/>
    <lineage>
        <taxon>Bacteria</taxon>
        <taxon>Pseudomonadati</taxon>
        <taxon>Pseudomonadota</taxon>
        <taxon>Gammaproteobacteria</taxon>
        <taxon>Alteromonadales</taxon>
        <taxon>Shewanellaceae</taxon>
        <taxon>Parashewanella</taxon>
    </lineage>
</organism>
<evidence type="ECO:0000313" key="2">
    <source>
        <dbReference type="Proteomes" id="UP000281474"/>
    </source>
</evidence>
<sequence length="124" mass="14360">MNYGDWIKIGLWESQAQAPFYTSKLAALFSTLEDLPELKQKCSSAILQLPVNTFVSFIELFPKDMQKMWLEQYASVAENFRTNQEIFANYLCKFSKTETLTILILLMRLIYALVGNSQRSMNDI</sequence>
<dbReference type="Proteomes" id="UP000281474">
    <property type="component" value="Unassembled WGS sequence"/>
</dbReference>
<accession>A0A3L8Q0F8</accession>
<name>A0A3L8Q0F8_9GAMM</name>
<dbReference type="EMBL" id="QZEI01000010">
    <property type="protein sequence ID" value="RLV60910.1"/>
    <property type="molecule type" value="Genomic_DNA"/>
</dbReference>
<proteinExistence type="predicted"/>
<gene>
    <name evidence="1" type="ORF">D5018_04520</name>
</gene>
<comment type="caution">
    <text evidence="1">The sequence shown here is derived from an EMBL/GenBank/DDBJ whole genome shotgun (WGS) entry which is preliminary data.</text>
</comment>
<protein>
    <submittedName>
        <fullName evidence="1">Uncharacterized protein</fullName>
    </submittedName>
</protein>
<dbReference type="AlphaFoldDB" id="A0A3L8Q0F8"/>
<keyword evidence="2" id="KW-1185">Reference proteome</keyword>
<reference evidence="1 2" key="1">
    <citation type="submission" date="2018-09" db="EMBL/GenBank/DDBJ databases">
        <title>Phylogeny of the Shewanellaceae, and recommendation for two new genera, Pseudoshewanella and Parashewanella.</title>
        <authorList>
            <person name="Wang G."/>
        </authorList>
    </citation>
    <scope>NUCLEOTIDE SEQUENCE [LARGE SCALE GENOMIC DNA]</scope>
    <source>
        <strain evidence="1 2">C51</strain>
    </source>
</reference>